<evidence type="ECO:0000313" key="4">
    <source>
        <dbReference type="Proteomes" id="UP001530293"/>
    </source>
</evidence>
<keyword evidence="2" id="KW-0732">Signal</keyword>
<feature type="signal peptide" evidence="2">
    <location>
        <begin position="1"/>
        <end position="24"/>
    </location>
</feature>
<keyword evidence="4" id="KW-1185">Reference proteome</keyword>
<dbReference type="AlphaFoldDB" id="A0ABD3MVZ8"/>
<gene>
    <name evidence="3" type="ORF">ACHAWU_000245</name>
</gene>
<feature type="compositionally biased region" description="Basic and acidic residues" evidence="1">
    <location>
        <begin position="106"/>
        <end position="126"/>
    </location>
</feature>
<sequence>MWKEIASVSLLIIAIAASTRGAAAFSSAANQITSLPAGSGRFIIDSSSVLCESFYEDDDEYEPQEKKKGFFANFFEELDAFVDDATSRRLGNGAQYYGKRKSSFYGKDDANRKKDKAVSDPLEDYRGPSNAGYFKWMPDAETGELKPVTRLREVNIEKKSRF</sequence>
<feature type="region of interest" description="Disordered" evidence="1">
    <location>
        <begin position="101"/>
        <end position="132"/>
    </location>
</feature>
<evidence type="ECO:0000256" key="2">
    <source>
        <dbReference type="SAM" id="SignalP"/>
    </source>
</evidence>
<dbReference type="Proteomes" id="UP001530293">
    <property type="component" value="Unassembled WGS sequence"/>
</dbReference>
<dbReference type="EMBL" id="JALLBG020000075">
    <property type="protein sequence ID" value="KAL3767582.1"/>
    <property type="molecule type" value="Genomic_DNA"/>
</dbReference>
<evidence type="ECO:0000256" key="1">
    <source>
        <dbReference type="SAM" id="MobiDB-lite"/>
    </source>
</evidence>
<proteinExistence type="predicted"/>
<name>A0ABD3MVZ8_9STRA</name>
<protein>
    <submittedName>
        <fullName evidence="3">Uncharacterized protein</fullName>
    </submittedName>
</protein>
<accession>A0ABD3MVZ8</accession>
<comment type="caution">
    <text evidence="3">The sequence shown here is derived from an EMBL/GenBank/DDBJ whole genome shotgun (WGS) entry which is preliminary data.</text>
</comment>
<organism evidence="3 4">
    <name type="scientific">Discostella pseudostelligera</name>
    <dbReference type="NCBI Taxonomy" id="259834"/>
    <lineage>
        <taxon>Eukaryota</taxon>
        <taxon>Sar</taxon>
        <taxon>Stramenopiles</taxon>
        <taxon>Ochrophyta</taxon>
        <taxon>Bacillariophyta</taxon>
        <taxon>Coscinodiscophyceae</taxon>
        <taxon>Thalassiosirophycidae</taxon>
        <taxon>Stephanodiscales</taxon>
        <taxon>Stephanodiscaceae</taxon>
        <taxon>Discostella</taxon>
    </lineage>
</organism>
<reference evidence="3 4" key="1">
    <citation type="submission" date="2024-10" db="EMBL/GenBank/DDBJ databases">
        <title>Updated reference genomes for cyclostephanoid diatoms.</title>
        <authorList>
            <person name="Roberts W.R."/>
            <person name="Alverson A.J."/>
        </authorList>
    </citation>
    <scope>NUCLEOTIDE SEQUENCE [LARGE SCALE GENOMIC DNA]</scope>
    <source>
        <strain evidence="3 4">AJA232-27</strain>
    </source>
</reference>
<evidence type="ECO:0000313" key="3">
    <source>
        <dbReference type="EMBL" id="KAL3767582.1"/>
    </source>
</evidence>
<feature type="chain" id="PRO_5044878339" evidence="2">
    <location>
        <begin position="25"/>
        <end position="162"/>
    </location>
</feature>